<organism evidence="1 2">
    <name type="scientific">BD1-7 clade bacterium</name>
    <dbReference type="NCBI Taxonomy" id="2029982"/>
    <lineage>
        <taxon>Bacteria</taxon>
        <taxon>Pseudomonadati</taxon>
        <taxon>Pseudomonadota</taxon>
        <taxon>Gammaproteobacteria</taxon>
        <taxon>Cellvibrionales</taxon>
        <taxon>Spongiibacteraceae</taxon>
        <taxon>BD1-7 clade</taxon>
    </lineage>
</organism>
<gene>
    <name evidence="1" type="ORF">DPBNPPHM_00322</name>
</gene>
<reference evidence="1 2" key="1">
    <citation type="submission" date="2019-11" db="EMBL/GenBank/DDBJ databases">
        <authorList>
            <person name="Holert J."/>
        </authorList>
    </citation>
    <scope>NUCLEOTIDE SEQUENCE [LARGE SCALE GENOMIC DNA]</scope>
    <source>
        <strain evidence="1">BC5_2</strain>
    </source>
</reference>
<accession>A0A5S9N0X9</accession>
<dbReference type="OrthoDB" id="7677665at2"/>
<protein>
    <recommendedName>
        <fullName evidence="3">DUF2170 domain-containing protein</fullName>
    </recommendedName>
</protein>
<name>A0A5S9N0X9_9GAMM</name>
<proteinExistence type="predicted"/>
<evidence type="ECO:0008006" key="3">
    <source>
        <dbReference type="Google" id="ProtNLM"/>
    </source>
</evidence>
<dbReference type="InterPro" id="IPR019231">
    <property type="entry name" value="DUF2170"/>
</dbReference>
<dbReference type="Proteomes" id="UP000434580">
    <property type="component" value="Unassembled WGS sequence"/>
</dbReference>
<sequence>MTWDLQQLEALISQHEGWAVYAENDVLCVTNEDGLDAYVAVSGAQIVVETALFAKSQVRDTAALNEEILKTHQVFPLTTIAMASVDGDDYYMAFGSLSSQSKEESIIIELEALFDNVAGFLDAYEDHIN</sequence>
<dbReference type="EMBL" id="CACSII010000001">
    <property type="protein sequence ID" value="CAA0081157.1"/>
    <property type="molecule type" value="Genomic_DNA"/>
</dbReference>
<dbReference type="AlphaFoldDB" id="A0A5S9N0X9"/>
<dbReference type="Pfam" id="PF09938">
    <property type="entry name" value="DUF2170"/>
    <property type="match status" value="1"/>
</dbReference>
<evidence type="ECO:0000313" key="1">
    <source>
        <dbReference type="EMBL" id="CAA0081157.1"/>
    </source>
</evidence>
<evidence type="ECO:0000313" key="2">
    <source>
        <dbReference type="Proteomes" id="UP000434580"/>
    </source>
</evidence>